<evidence type="ECO:0000313" key="1">
    <source>
        <dbReference type="EMBL" id="UTI64887.1"/>
    </source>
</evidence>
<name>A0ABY5DW25_9ACTN</name>
<sequence length="55" mass="6095">MRPLLIDLEVLTPGEQRDLANALLRAAWSAAMEGTRIMLLDLFVEVDESVHGDTT</sequence>
<dbReference type="Proteomes" id="UP001056035">
    <property type="component" value="Chromosome"/>
</dbReference>
<reference evidence="1 2" key="1">
    <citation type="submission" date="2022-06" db="EMBL/GenBank/DDBJ databases">
        <title>Paraconexibacter antarcticus.</title>
        <authorList>
            <person name="Kim C.S."/>
        </authorList>
    </citation>
    <scope>NUCLEOTIDE SEQUENCE [LARGE SCALE GENOMIC DNA]</scope>
    <source>
        <strain evidence="1 2">02-257</strain>
    </source>
</reference>
<keyword evidence="2" id="KW-1185">Reference proteome</keyword>
<evidence type="ECO:0000313" key="2">
    <source>
        <dbReference type="Proteomes" id="UP001056035"/>
    </source>
</evidence>
<dbReference type="RefSeq" id="WP_254571580.1">
    <property type="nucleotide sequence ID" value="NZ_CP098502.1"/>
</dbReference>
<gene>
    <name evidence="1" type="ORF">NBH00_01455</name>
</gene>
<evidence type="ECO:0008006" key="3">
    <source>
        <dbReference type="Google" id="ProtNLM"/>
    </source>
</evidence>
<organism evidence="1 2">
    <name type="scientific">Paraconexibacter antarcticus</name>
    <dbReference type="NCBI Taxonomy" id="2949664"/>
    <lineage>
        <taxon>Bacteria</taxon>
        <taxon>Bacillati</taxon>
        <taxon>Actinomycetota</taxon>
        <taxon>Thermoleophilia</taxon>
        <taxon>Solirubrobacterales</taxon>
        <taxon>Paraconexibacteraceae</taxon>
        <taxon>Paraconexibacter</taxon>
    </lineage>
</organism>
<dbReference type="EMBL" id="CP098502">
    <property type="protein sequence ID" value="UTI64887.1"/>
    <property type="molecule type" value="Genomic_DNA"/>
</dbReference>
<proteinExistence type="predicted"/>
<accession>A0ABY5DW25</accession>
<protein>
    <recommendedName>
        <fullName evidence="3">4-oxalocrotonate tautomerase</fullName>
    </recommendedName>
</protein>